<keyword evidence="2" id="KW-1185">Reference proteome</keyword>
<comment type="caution">
    <text evidence="1">The sequence shown here is derived from an EMBL/GenBank/DDBJ whole genome shotgun (WGS) entry which is preliminary data.</text>
</comment>
<accession>A0ABS4FWU5</accession>
<gene>
    <name evidence="1" type="ORF">J2Z32_003472</name>
</gene>
<proteinExistence type="predicted"/>
<dbReference type="Proteomes" id="UP001519272">
    <property type="component" value="Unassembled WGS sequence"/>
</dbReference>
<reference evidence="1 2" key="1">
    <citation type="submission" date="2021-03" db="EMBL/GenBank/DDBJ databases">
        <title>Genomic Encyclopedia of Type Strains, Phase IV (KMG-IV): sequencing the most valuable type-strain genomes for metagenomic binning, comparative biology and taxonomic classification.</title>
        <authorList>
            <person name="Goeker M."/>
        </authorList>
    </citation>
    <scope>NUCLEOTIDE SEQUENCE [LARGE SCALE GENOMIC DNA]</scope>
    <source>
        <strain evidence="1 2">DSM 14349</strain>
    </source>
</reference>
<evidence type="ECO:0008006" key="3">
    <source>
        <dbReference type="Google" id="ProtNLM"/>
    </source>
</evidence>
<dbReference type="InterPro" id="IPR049254">
    <property type="entry name" value="Phage_tail_terminator"/>
</dbReference>
<protein>
    <recommendedName>
        <fullName evidence="3">Phage protein</fullName>
    </recommendedName>
</protein>
<sequence length="144" mass="16725">MPVTVNSIRDGVTLALSNLYPDIALYDEEVPQDFERPSFFVKLLTMGQGKELDRRFLRSHAFDIHYFPPLDEYNKYGHEMAENLYSNLLTIDIDGAVYRVTGATHEIVDRTLHFMFDLNFHVLKDKPDEIKMNSLEQEGRLKNG</sequence>
<evidence type="ECO:0000313" key="1">
    <source>
        <dbReference type="EMBL" id="MBP1906808.1"/>
    </source>
</evidence>
<organism evidence="1 2">
    <name type="scientific">Paenibacillus turicensis</name>
    <dbReference type="NCBI Taxonomy" id="160487"/>
    <lineage>
        <taxon>Bacteria</taxon>
        <taxon>Bacillati</taxon>
        <taxon>Bacillota</taxon>
        <taxon>Bacilli</taxon>
        <taxon>Bacillales</taxon>
        <taxon>Paenibacillaceae</taxon>
        <taxon>Paenibacillus</taxon>
    </lineage>
</organism>
<evidence type="ECO:0000313" key="2">
    <source>
        <dbReference type="Proteomes" id="UP001519272"/>
    </source>
</evidence>
<dbReference type="RefSeq" id="WP_210090400.1">
    <property type="nucleotide sequence ID" value="NZ_JAGGKG010000018.1"/>
</dbReference>
<dbReference type="Pfam" id="PF20765">
    <property type="entry name" value="Phage_tail_terminator_8"/>
    <property type="match status" value="1"/>
</dbReference>
<name>A0ABS4FWU5_9BACL</name>
<dbReference type="EMBL" id="JAGGKG010000018">
    <property type="protein sequence ID" value="MBP1906808.1"/>
    <property type="molecule type" value="Genomic_DNA"/>
</dbReference>